<reference evidence="3 4" key="1">
    <citation type="submission" date="2013-05" db="EMBL/GenBank/DDBJ databases">
        <title>Draft genome of the parasitic nematode Anyclostoma ceylanicum.</title>
        <authorList>
            <person name="Mitreva M."/>
        </authorList>
    </citation>
    <scope>NUCLEOTIDE SEQUENCE [LARGE SCALE GENOMIC DNA]</scope>
</reference>
<sequence>MPMPAPIIVPRAPPPHKRFGCGGCVSVLSWIVAAFFIVLLCLTISEITYNRQRDQAFLRLKWAELRQRMLGFELLSQAHQQMQQPQQQIQQPVNELPAFPRRQDNLVDDATTTTTTPEPTTPPAIKEEETPVEINDDASPKFDLLRMLLSRMREHAEEMGLKGDMQVHIVEVRPIQANQVSHPQLYSFLESGKISLHRCPNKPLMMLSEKSLCHDKPLDHGVTLRTTMSLATKMDPGNLIGIASALHHGLDQSRGSTDGMDRSSHRTIKSSDLCGMLLRKNHR</sequence>
<accession>A0A0D6LJD5</accession>
<dbReference type="EMBL" id="KE125062">
    <property type="protein sequence ID" value="EPB72185.1"/>
    <property type="molecule type" value="Genomic_DNA"/>
</dbReference>
<evidence type="ECO:0000313" key="4">
    <source>
        <dbReference type="Proteomes" id="UP000054495"/>
    </source>
</evidence>
<gene>
    <name evidence="3" type="ORF">ANCCEY_08719</name>
</gene>
<name>A0A0D6LJD5_9BILA</name>
<keyword evidence="2" id="KW-0472">Membrane</keyword>
<evidence type="ECO:0000256" key="1">
    <source>
        <dbReference type="SAM" id="MobiDB-lite"/>
    </source>
</evidence>
<evidence type="ECO:0000256" key="2">
    <source>
        <dbReference type="SAM" id="Phobius"/>
    </source>
</evidence>
<keyword evidence="2" id="KW-1133">Transmembrane helix</keyword>
<evidence type="ECO:0000313" key="3">
    <source>
        <dbReference type="EMBL" id="EPB72185.1"/>
    </source>
</evidence>
<dbReference type="AlphaFoldDB" id="A0A0D6LJD5"/>
<protein>
    <submittedName>
        <fullName evidence="3">Uncharacterized protein</fullName>
    </submittedName>
</protein>
<organism evidence="3 4">
    <name type="scientific">Ancylostoma ceylanicum</name>
    <dbReference type="NCBI Taxonomy" id="53326"/>
    <lineage>
        <taxon>Eukaryota</taxon>
        <taxon>Metazoa</taxon>
        <taxon>Ecdysozoa</taxon>
        <taxon>Nematoda</taxon>
        <taxon>Chromadorea</taxon>
        <taxon>Rhabditida</taxon>
        <taxon>Rhabditina</taxon>
        <taxon>Rhabditomorpha</taxon>
        <taxon>Strongyloidea</taxon>
        <taxon>Ancylostomatidae</taxon>
        <taxon>Ancylostomatinae</taxon>
        <taxon>Ancylostoma</taxon>
    </lineage>
</organism>
<dbReference type="Proteomes" id="UP000054495">
    <property type="component" value="Unassembled WGS sequence"/>
</dbReference>
<feature type="region of interest" description="Disordered" evidence="1">
    <location>
        <begin position="105"/>
        <end position="125"/>
    </location>
</feature>
<keyword evidence="4" id="KW-1185">Reference proteome</keyword>
<feature type="transmembrane region" description="Helical" evidence="2">
    <location>
        <begin position="27"/>
        <end position="49"/>
    </location>
</feature>
<proteinExistence type="predicted"/>
<keyword evidence="2" id="KW-0812">Transmembrane</keyword>